<dbReference type="EMBL" id="JACICB010000004">
    <property type="protein sequence ID" value="MBB3705095.1"/>
    <property type="molecule type" value="Genomic_DNA"/>
</dbReference>
<protein>
    <submittedName>
        <fullName evidence="1">Uncharacterized protein</fullName>
    </submittedName>
</protein>
<dbReference type="RefSeq" id="WP_067969199.1">
    <property type="nucleotide sequence ID" value="NZ_CP015007.1"/>
</dbReference>
<gene>
    <name evidence="1" type="ORF">FHS67_001405</name>
</gene>
<organism evidence="1 2">
    <name type="scientific">Aminobacter aminovorans</name>
    <name type="common">Chelatobacter heintzii</name>
    <dbReference type="NCBI Taxonomy" id="83263"/>
    <lineage>
        <taxon>Bacteria</taxon>
        <taxon>Pseudomonadati</taxon>
        <taxon>Pseudomonadota</taxon>
        <taxon>Alphaproteobacteria</taxon>
        <taxon>Hyphomicrobiales</taxon>
        <taxon>Phyllobacteriaceae</taxon>
        <taxon>Aminobacter</taxon>
    </lineage>
</organism>
<comment type="caution">
    <text evidence="1">The sequence shown here is derived from an EMBL/GenBank/DDBJ whole genome shotgun (WGS) entry which is preliminary data.</text>
</comment>
<sequence length="126" mass="13687">MEKVWFHWQLGSALYEKNDCRAALTVMSKMPRIPSGAHRMLAGTHACLGTRAKEALAVFLNVSPGDAIGKQRRQWEKMNTAPGISRALDRTNAVCRVVGMIGCPVHYLAGDRLAALSPISTAAARI</sequence>
<keyword evidence="2" id="KW-1185">Reference proteome</keyword>
<dbReference type="Proteomes" id="UP000577697">
    <property type="component" value="Unassembled WGS sequence"/>
</dbReference>
<accession>A0ABR6H3K9</accession>
<proteinExistence type="predicted"/>
<name>A0ABR6H3K9_AMIAI</name>
<reference evidence="1 2" key="1">
    <citation type="submission" date="2020-08" db="EMBL/GenBank/DDBJ databases">
        <title>Genomic Encyclopedia of Type Strains, Phase IV (KMG-IV): sequencing the most valuable type-strain genomes for metagenomic binning, comparative biology and taxonomic classification.</title>
        <authorList>
            <person name="Goeker M."/>
        </authorList>
    </citation>
    <scope>NUCLEOTIDE SEQUENCE [LARGE SCALE GENOMIC DNA]</scope>
    <source>
        <strain evidence="1 2">DSM 10368</strain>
    </source>
</reference>
<evidence type="ECO:0000313" key="1">
    <source>
        <dbReference type="EMBL" id="MBB3705095.1"/>
    </source>
</evidence>
<evidence type="ECO:0000313" key="2">
    <source>
        <dbReference type="Proteomes" id="UP000577697"/>
    </source>
</evidence>